<keyword evidence="6" id="KW-0408">Iron</keyword>
<dbReference type="Pfam" id="PF00593">
    <property type="entry name" value="TonB_dep_Rec_b-barrel"/>
    <property type="match status" value="1"/>
</dbReference>
<keyword evidence="10 11" id="KW-0998">Cell outer membrane</keyword>
<evidence type="ECO:0000313" key="16">
    <source>
        <dbReference type="EMBL" id="RBP49904.1"/>
    </source>
</evidence>
<dbReference type="SUPFAM" id="SSF56935">
    <property type="entry name" value="Porins"/>
    <property type="match status" value="1"/>
</dbReference>
<evidence type="ECO:0000256" key="8">
    <source>
        <dbReference type="ARBA" id="ARBA00023077"/>
    </source>
</evidence>
<evidence type="ECO:0000256" key="12">
    <source>
        <dbReference type="RuleBase" id="RU003357"/>
    </source>
</evidence>
<evidence type="ECO:0000256" key="10">
    <source>
        <dbReference type="ARBA" id="ARBA00023237"/>
    </source>
</evidence>
<dbReference type="PROSITE" id="PS52016">
    <property type="entry name" value="TONB_DEPENDENT_REC_3"/>
    <property type="match status" value="1"/>
</dbReference>
<keyword evidence="2 11" id="KW-0813">Transport</keyword>
<evidence type="ECO:0000256" key="9">
    <source>
        <dbReference type="ARBA" id="ARBA00023136"/>
    </source>
</evidence>
<keyword evidence="7" id="KW-0406">Ion transport</keyword>
<evidence type="ECO:0000256" key="11">
    <source>
        <dbReference type="PROSITE-ProRule" id="PRU01360"/>
    </source>
</evidence>
<dbReference type="GO" id="GO:0009279">
    <property type="term" value="C:cell outer membrane"/>
    <property type="evidence" value="ECO:0007669"/>
    <property type="project" value="UniProtKB-SubCell"/>
</dbReference>
<keyword evidence="8 12" id="KW-0798">TonB box</keyword>
<keyword evidence="4" id="KW-0410">Iron transport</keyword>
<keyword evidence="5 11" id="KW-0812">Transmembrane</keyword>
<dbReference type="PANTHER" id="PTHR32552">
    <property type="entry name" value="FERRICHROME IRON RECEPTOR-RELATED"/>
    <property type="match status" value="1"/>
</dbReference>
<reference evidence="16 17" key="1">
    <citation type="submission" date="2018-06" db="EMBL/GenBank/DDBJ databases">
        <title>Genomic Encyclopedia of Type Strains, Phase IV (KMG-IV): sequencing the most valuable type-strain genomes for metagenomic binning, comparative biology and taxonomic classification.</title>
        <authorList>
            <person name="Goeker M."/>
        </authorList>
    </citation>
    <scope>NUCLEOTIDE SEQUENCE [LARGE SCALE GENOMIC DNA]</scope>
    <source>
        <strain evidence="16 17">DSM 24032</strain>
    </source>
</reference>
<evidence type="ECO:0000256" key="13">
    <source>
        <dbReference type="SAM" id="SignalP"/>
    </source>
</evidence>
<proteinExistence type="inferred from homology"/>
<protein>
    <submittedName>
        <fullName evidence="16">Iron complex outermembrane receptor protein</fullName>
    </submittedName>
</protein>
<dbReference type="GO" id="GO:0006826">
    <property type="term" value="P:iron ion transport"/>
    <property type="evidence" value="ECO:0007669"/>
    <property type="project" value="UniProtKB-KW"/>
</dbReference>
<organism evidence="16 17">
    <name type="scientific">Arenicella xantha</name>
    <dbReference type="NCBI Taxonomy" id="644221"/>
    <lineage>
        <taxon>Bacteria</taxon>
        <taxon>Pseudomonadati</taxon>
        <taxon>Pseudomonadota</taxon>
        <taxon>Gammaproteobacteria</taxon>
        <taxon>Arenicellales</taxon>
        <taxon>Arenicellaceae</taxon>
        <taxon>Arenicella</taxon>
    </lineage>
</organism>
<feature type="signal peptide" evidence="13">
    <location>
        <begin position="1"/>
        <end position="26"/>
    </location>
</feature>
<keyword evidence="9 11" id="KW-0472">Membrane</keyword>
<evidence type="ECO:0000256" key="6">
    <source>
        <dbReference type="ARBA" id="ARBA00023004"/>
    </source>
</evidence>
<keyword evidence="16" id="KW-0675">Receptor</keyword>
<evidence type="ECO:0000259" key="14">
    <source>
        <dbReference type="Pfam" id="PF00593"/>
    </source>
</evidence>
<dbReference type="PANTHER" id="PTHR32552:SF81">
    <property type="entry name" value="TONB-DEPENDENT OUTER MEMBRANE RECEPTOR"/>
    <property type="match status" value="1"/>
</dbReference>
<dbReference type="InParanoid" id="A0A395JPB6"/>
<evidence type="ECO:0000256" key="2">
    <source>
        <dbReference type="ARBA" id="ARBA00022448"/>
    </source>
</evidence>
<dbReference type="Proteomes" id="UP000253083">
    <property type="component" value="Unassembled WGS sequence"/>
</dbReference>
<evidence type="ECO:0000256" key="1">
    <source>
        <dbReference type="ARBA" id="ARBA00004571"/>
    </source>
</evidence>
<evidence type="ECO:0000259" key="15">
    <source>
        <dbReference type="Pfam" id="PF07715"/>
    </source>
</evidence>
<comment type="subcellular location">
    <subcellularLocation>
        <location evidence="1 11">Cell outer membrane</location>
        <topology evidence="1 11">Multi-pass membrane protein</topology>
    </subcellularLocation>
</comment>
<feature type="domain" description="TonB-dependent receptor plug" evidence="15">
    <location>
        <begin position="43"/>
        <end position="151"/>
    </location>
</feature>
<accession>A0A395JPB6</accession>
<keyword evidence="17" id="KW-1185">Reference proteome</keyword>
<comment type="similarity">
    <text evidence="11 12">Belongs to the TonB-dependent receptor family.</text>
</comment>
<dbReference type="InterPro" id="IPR000531">
    <property type="entry name" value="Beta-barrel_TonB"/>
</dbReference>
<name>A0A395JPB6_9GAMM</name>
<evidence type="ECO:0000256" key="3">
    <source>
        <dbReference type="ARBA" id="ARBA00022452"/>
    </source>
</evidence>
<dbReference type="Pfam" id="PF07715">
    <property type="entry name" value="Plug"/>
    <property type="match status" value="1"/>
</dbReference>
<dbReference type="Gene3D" id="2.40.170.20">
    <property type="entry name" value="TonB-dependent receptor, beta-barrel domain"/>
    <property type="match status" value="1"/>
</dbReference>
<dbReference type="InterPro" id="IPR036942">
    <property type="entry name" value="Beta-barrel_TonB_sf"/>
</dbReference>
<feature type="domain" description="TonB-dependent receptor-like beta-barrel" evidence="14">
    <location>
        <begin position="245"/>
        <end position="760"/>
    </location>
</feature>
<evidence type="ECO:0000313" key="17">
    <source>
        <dbReference type="Proteomes" id="UP000253083"/>
    </source>
</evidence>
<gene>
    <name evidence="16" type="ORF">DFR28_103336</name>
</gene>
<feature type="chain" id="PRO_5017456757" evidence="13">
    <location>
        <begin position="27"/>
        <end position="796"/>
    </location>
</feature>
<dbReference type="EMBL" id="QNRT01000003">
    <property type="protein sequence ID" value="RBP49904.1"/>
    <property type="molecule type" value="Genomic_DNA"/>
</dbReference>
<evidence type="ECO:0000256" key="4">
    <source>
        <dbReference type="ARBA" id="ARBA00022496"/>
    </source>
</evidence>
<keyword evidence="3 11" id="KW-1134">Transmembrane beta strand</keyword>
<evidence type="ECO:0000256" key="7">
    <source>
        <dbReference type="ARBA" id="ARBA00023065"/>
    </source>
</evidence>
<sequence>MNTPKRKTIALAVAASLSIPASSVFAADLEEIVVTATKRATSLQDTPLAISAFSGSDLEENHITNIYDLRAMAPTLQVRHNGDHGVPLIFIRGQGTIDQTEAGDQAVAFYTDGVFSARSQGSTALMYDMERVEILRGPQGTLFGRNSTAGAVSLVTAKPSMDEFKGKASMTFGSRDKQEVRAAVNAPISDTWAIRVAGVIDQQDGETKFASGNEFATARNYGTRDMSSFRISSLFEPSDNVSWHLSYENFNNNGTGDVPTFDFDNRVQNPTAAGNIDLSSDVIRTRFDYEFDNGLTASYIGGYTEMSQSQIYGNEFQGDTRETVSSGHTATQHELQLKNSDDSKFRWTAGLFSFEEENDIRFDILHGSWGFTSQDGAGQFNADGTPNNTVLSTFVQPNRGLDSTSAYFQGTLDITDSFRVTGGIRHTSDERSDVGGRSIDCTFAQGPGPITINFPNQAAADASNQAGCYYRQINDMKGDWSNETYLARAEWDMNDDVLLFLSYATGWKSGVLVDGNNASLTNSNSSPDVAGNSLLVQNPEENDSLELGMKATLMDGRMRLNANIFTMDYTDMQVTAAVINPVTGESTLTKTNAGSAGIDGIEFDSTILVGDNGTFGISGAYLDAKYEEFLGSETNFNNQNGLQWNSCAFGQAADGGCVGGVWDFAGNTLPNAPEVSFSASYKHEFELASGGVFTPRVRLTYQDDTYLTQENRGDRAPGTYGATDPGESNFDIQESYTKLDLSLIYASPDSRWTAELYLNNATDEAIKQEVQIGGTRTAYTWAPSREGGLRLSYNFN</sequence>
<dbReference type="InterPro" id="IPR039426">
    <property type="entry name" value="TonB-dep_rcpt-like"/>
</dbReference>
<dbReference type="OrthoDB" id="7051185at2"/>
<comment type="caution">
    <text evidence="16">The sequence shown here is derived from an EMBL/GenBank/DDBJ whole genome shotgun (WGS) entry which is preliminary data.</text>
</comment>
<keyword evidence="13" id="KW-0732">Signal</keyword>
<dbReference type="RefSeq" id="WP_113954889.1">
    <property type="nucleotide sequence ID" value="NZ_QNRT01000003.1"/>
</dbReference>
<evidence type="ECO:0000256" key="5">
    <source>
        <dbReference type="ARBA" id="ARBA00022692"/>
    </source>
</evidence>
<dbReference type="AlphaFoldDB" id="A0A395JPB6"/>
<dbReference type="InterPro" id="IPR012910">
    <property type="entry name" value="Plug_dom"/>
</dbReference>